<dbReference type="CDD" id="cd05784">
    <property type="entry name" value="DNA_polB_II_exo"/>
    <property type="match status" value="1"/>
</dbReference>
<feature type="domain" description="DNA-directed DNA polymerase family B multifunctional" evidence="8">
    <location>
        <begin position="378"/>
        <end position="734"/>
    </location>
</feature>
<evidence type="ECO:0000256" key="7">
    <source>
        <dbReference type="RuleBase" id="RU000442"/>
    </source>
</evidence>
<dbReference type="EC" id="2.7.7.7" evidence="7"/>
<dbReference type="EMBL" id="JBHRSD010000024">
    <property type="protein sequence ID" value="MFC3033627.1"/>
    <property type="molecule type" value="Genomic_DNA"/>
</dbReference>
<dbReference type="PRINTS" id="PR00106">
    <property type="entry name" value="DNAPOLB"/>
</dbReference>
<accession>A0ABV7CLS8</accession>
<organism evidence="10 11">
    <name type="scientific">Pseudoalteromonas fenneropenaei</name>
    <dbReference type="NCBI Taxonomy" id="1737459"/>
    <lineage>
        <taxon>Bacteria</taxon>
        <taxon>Pseudomonadati</taxon>
        <taxon>Pseudomonadota</taxon>
        <taxon>Gammaproteobacteria</taxon>
        <taxon>Alteromonadales</taxon>
        <taxon>Pseudoalteromonadaceae</taxon>
        <taxon>Pseudoalteromonas</taxon>
    </lineage>
</organism>
<keyword evidence="11" id="KW-1185">Reference proteome</keyword>
<dbReference type="InterPro" id="IPR017964">
    <property type="entry name" value="DNA-dir_DNA_pol_B_CS"/>
</dbReference>
<evidence type="ECO:0000313" key="10">
    <source>
        <dbReference type="EMBL" id="MFC3033627.1"/>
    </source>
</evidence>
<evidence type="ECO:0000313" key="11">
    <source>
        <dbReference type="Proteomes" id="UP001595453"/>
    </source>
</evidence>
<dbReference type="InterPro" id="IPR006133">
    <property type="entry name" value="DNA-dir_DNA_pol_B_exonuc"/>
</dbReference>
<evidence type="ECO:0000256" key="3">
    <source>
        <dbReference type="ARBA" id="ARBA00022695"/>
    </source>
</evidence>
<dbReference type="PANTHER" id="PTHR10322">
    <property type="entry name" value="DNA POLYMERASE CATALYTIC SUBUNIT"/>
    <property type="match status" value="1"/>
</dbReference>
<dbReference type="SMART" id="SM00486">
    <property type="entry name" value="POLBc"/>
    <property type="match status" value="1"/>
</dbReference>
<dbReference type="InterPro" id="IPR023211">
    <property type="entry name" value="DNA_pol_palm_dom_sf"/>
</dbReference>
<comment type="caution">
    <text evidence="10">The sequence shown here is derived from an EMBL/GenBank/DDBJ whole genome shotgun (WGS) entry which is preliminary data.</text>
</comment>
<evidence type="ECO:0000256" key="2">
    <source>
        <dbReference type="ARBA" id="ARBA00022679"/>
    </source>
</evidence>
<reference evidence="11" key="1">
    <citation type="journal article" date="2019" name="Int. J. Syst. Evol. Microbiol.">
        <title>The Global Catalogue of Microorganisms (GCM) 10K type strain sequencing project: providing services to taxonomists for standard genome sequencing and annotation.</title>
        <authorList>
            <consortium name="The Broad Institute Genomics Platform"/>
            <consortium name="The Broad Institute Genome Sequencing Center for Infectious Disease"/>
            <person name="Wu L."/>
            <person name="Ma J."/>
        </authorList>
    </citation>
    <scope>NUCLEOTIDE SEQUENCE [LARGE SCALE GENOMIC DNA]</scope>
    <source>
        <strain evidence="11">KCTC 42730</strain>
    </source>
</reference>
<protein>
    <recommendedName>
        <fullName evidence="7">DNA polymerase</fullName>
        <ecNumber evidence="7">2.7.7.7</ecNumber>
    </recommendedName>
</protein>
<evidence type="ECO:0000256" key="5">
    <source>
        <dbReference type="ARBA" id="ARBA00023125"/>
    </source>
</evidence>
<proteinExistence type="inferred from homology"/>
<dbReference type="InterPro" id="IPR012337">
    <property type="entry name" value="RNaseH-like_sf"/>
</dbReference>
<dbReference type="InterPro" id="IPR036397">
    <property type="entry name" value="RNaseH_sf"/>
</dbReference>
<keyword evidence="7" id="KW-0235">DNA replication</keyword>
<evidence type="ECO:0000259" key="9">
    <source>
        <dbReference type="Pfam" id="PF03104"/>
    </source>
</evidence>
<evidence type="ECO:0000256" key="6">
    <source>
        <dbReference type="ARBA" id="ARBA00049244"/>
    </source>
</evidence>
<dbReference type="Pfam" id="PF00136">
    <property type="entry name" value="DNA_pol_B"/>
    <property type="match status" value="1"/>
</dbReference>
<evidence type="ECO:0000256" key="1">
    <source>
        <dbReference type="ARBA" id="ARBA00005755"/>
    </source>
</evidence>
<dbReference type="InterPro" id="IPR006172">
    <property type="entry name" value="DNA-dir_DNA_pol_B"/>
</dbReference>
<dbReference type="PROSITE" id="PS00116">
    <property type="entry name" value="DNA_POLYMERASE_B"/>
    <property type="match status" value="1"/>
</dbReference>
<dbReference type="SUPFAM" id="SSF53098">
    <property type="entry name" value="Ribonuclease H-like"/>
    <property type="match status" value="1"/>
</dbReference>
<keyword evidence="2 7" id="KW-0808">Transferase</keyword>
<keyword evidence="5 7" id="KW-0238">DNA-binding</keyword>
<comment type="catalytic activity">
    <reaction evidence="6 7">
        <text>DNA(n) + a 2'-deoxyribonucleoside 5'-triphosphate = DNA(n+1) + diphosphate</text>
        <dbReference type="Rhea" id="RHEA:22508"/>
        <dbReference type="Rhea" id="RHEA-COMP:17339"/>
        <dbReference type="Rhea" id="RHEA-COMP:17340"/>
        <dbReference type="ChEBI" id="CHEBI:33019"/>
        <dbReference type="ChEBI" id="CHEBI:61560"/>
        <dbReference type="ChEBI" id="CHEBI:173112"/>
        <dbReference type="EC" id="2.7.7.7"/>
    </reaction>
</comment>
<dbReference type="Gene3D" id="3.30.420.10">
    <property type="entry name" value="Ribonuclease H-like superfamily/Ribonuclease H"/>
    <property type="match status" value="1"/>
</dbReference>
<dbReference type="NCBIfam" id="NF004421">
    <property type="entry name" value="PRK05762.1-2"/>
    <property type="match status" value="1"/>
</dbReference>
<dbReference type="Pfam" id="PF03104">
    <property type="entry name" value="DNA_pol_B_exo1"/>
    <property type="match status" value="1"/>
</dbReference>
<evidence type="ECO:0000259" key="8">
    <source>
        <dbReference type="Pfam" id="PF00136"/>
    </source>
</evidence>
<sequence>MTQVVIPGFVLSRQHLTIRGQMHFVFWLTTPEGAVKVITRAERAVFFVKTIDLDAACARLRDAAIAHQAEQLTLQHFDLNPMSAVYFQTANLHFQAKQVLKDSIALYEDDIKHTDRYLMERFIRGGVWANGKQDSAAGSFTTLTATRLKPNPHYQPDLKVLSLDIECDGDGVLFSVGLVCETQQVVLMIGEPQSEDHAFYIQWVTDELALFEQLHHYFAQWDPDVVIGWHVIEFDFTVLHERAKALGIELYLGRDAEPLQIYTGQFTRLLLPGRVVIDGIDTLKNATYHFKSFKLNDVAKEVLGEEKLLMGNDRLEEIVDLFHNDKSTLAAYNLKDCELVLDIFAKLKLIDFCIRRTQLTGLELERKGGSVAAFTNLYLPHLHRSGFIAPNLAEQRIHFDSPGGYVMDSKPGLYDNVIVLDFKSLYPSIIRTFLVDPLGMILGMQSEDNIVNGFKGAKFSRIHHHLPNMVAELAAARQSAKLQGDAMLSQAIKIIMNSFYGVLGSTGCRFYDPRLASSITLRGHEIMLQTRQWLEEAGFEVIYGDTDSTFVKISGQASLQQCVQTGRKLTKIINQNWRELIAKNYALESYLELEFEVVYQPFFMPTIRHQQAGSKKRYVGQVQKEDGKHLVFKGLETVRSDWTEMAKRFQRTLFEALFSNKELFPILEQYKEELLLQKLDEQLVYFKKMQQPIDSYIKSIPPHIKALKVELGAGKLSAPKPGYVVPYVITVAGPRMYPSDLPINYDHYIEKQLNAIFSMLREFCDQPSNFHPQQNLHF</sequence>
<dbReference type="PANTHER" id="PTHR10322:SF23">
    <property type="entry name" value="DNA POLYMERASE DELTA CATALYTIC SUBUNIT"/>
    <property type="match status" value="1"/>
</dbReference>
<dbReference type="InterPro" id="IPR050240">
    <property type="entry name" value="DNA_pol_type-B"/>
</dbReference>
<dbReference type="GO" id="GO:0003887">
    <property type="term" value="F:DNA-directed DNA polymerase activity"/>
    <property type="evidence" value="ECO:0007669"/>
    <property type="project" value="UniProtKB-EC"/>
</dbReference>
<dbReference type="Proteomes" id="UP001595453">
    <property type="component" value="Unassembled WGS sequence"/>
</dbReference>
<feature type="domain" description="DNA-directed DNA polymerase family B exonuclease" evidence="9">
    <location>
        <begin position="106"/>
        <end position="298"/>
    </location>
</feature>
<dbReference type="Gene3D" id="3.90.1600.10">
    <property type="entry name" value="Palm domain of DNA polymerase"/>
    <property type="match status" value="2"/>
</dbReference>
<keyword evidence="4 7" id="KW-0239">DNA-directed DNA polymerase</keyword>
<comment type="similarity">
    <text evidence="1 7">Belongs to the DNA polymerase type-B family.</text>
</comment>
<dbReference type="Gene3D" id="2.40.50.590">
    <property type="match status" value="1"/>
</dbReference>
<dbReference type="InterPro" id="IPR043502">
    <property type="entry name" value="DNA/RNA_pol_sf"/>
</dbReference>
<dbReference type="SUPFAM" id="SSF56672">
    <property type="entry name" value="DNA/RNA polymerases"/>
    <property type="match status" value="1"/>
</dbReference>
<dbReference type="Gene3D" id="1.10.132.60">
    <property type="entry name" value="DNA polymerase family B, C-terminal domain"/>
    <property type="match status" value="1"/>
</dbReference>
<keyword evidence="3 7" id="KW-0548">Nucleotidyltransferase</keyword>
<name>A0ABV7CLS8_9GAMM</name>
<evidence type="ECO:0000256" key="4">
    <source>
        <dbReference type="ARBA" id="ARBA00022932"/>
    </source>
</evidence>
<dbReference type="InterPro" id="IPR042087">
    <property type="entry name" value="DNA_pol_B_thumb"/>
</dbReference>
<dbReference type="RefSeq" id="WP_377125371.1">
    <property type="nucleotide sequence ID" value="NZ_JBHRSD010000024.1"/>
</dbReference>
<gene>
    <name evidence="10" type="ORF">ACFOEE_13955</name>
</gene>
<dbReference type="InterPro" id="IPR006134">
    <property type="entry name" value="DNA-dir_DNA_pol_B_multi_dom"/>
</dbReference>